<organism evidence="1 2">
    <name type="scientific">Ramlibacter alkalitolerans</name>
    <dbReference type="NCBI Taxonomy" id="2039631"/>
    <lineage>
        <taxon>Bacteria</taxon>
        <taxon>Pseudomonadati</taxon>
        <taxon>Pseudomonadota</taxon>
        <taxon>Betaproteobacteria</taxon>
        <taxon>Burkholderiales</taxon>
        <taxon>Comamonadaceae</taxon>
        <taxon>Ramlibacter</taxon>
    </lineage>
</organism>
<proteinExistence type="predicted"/>
<gene>
    <name evidence="1" type="ORF">JI746_05395</name>
</gene>
<evidence type="ECO:0000313" key="1">
    <source>
        <dbReference type="EMBL" id="MBL0424539.1"/>
    </source>
</evidence>
<sequence>MLRSTSLSAAVSRTNLKLPKGAALLLEDATQARNAVAHDLAKGMTGCLDTTVDRNALVREVSDRIFELAHGDVVISLIIAHLNGEEASNSEFLSTYVQRVVRWVIEE</sequence>
<protein>
    <submittedName>
        <fullName evidence="1">Uncharacterized protein</fullName>
    </submittedName>
</protein>
<dbReference type="EMBL" id="JAEQND010000003">
    <property type="protein sequence ID" value="MBL0424539.1"/>
    <property type="molecule type" value="Genomic_DNA"/>
</dbReference>
<accession>A0ABS1JK02</accession>
<dbReference type="Proteomes" id="UP000622707">
    <property type="component" value="Unassembled WGS sequence"/>
</dbReference>
<comment type="caution">
    <text evidence="1">The sequence shown here is derived from an EMBL/GenBank/DDBJ whole genome shotgun (WGS) entry which is preliminary data.</text>
</comment>
<keyword evidence="2" id="KW-1185">Reference proteome</keyword>
<name>A0ABS1JK02_9BURK</name>
<reference evidence="1 2" key="1">
    <citation type="journal article" date="2017" name="Int. J. Syst. Evol. Microbiol.">
        <title>Ramlibacter alkalitolerans sp. nov., alkali-tolerant bacterium isolated from soil of ginseng.</title>
        <authorList>
            <person name="Lee D.H."/>
            <person name="Cha C.J."/>
        </authorList>
    </citation>
    <scope>NUCLEOTIDE SEQUENCE [LARGE SCALE GENOMIC DNA]</scope>
    <source>
        <strain evidence="1 2">KACC 19305</strain>
    </source>
</reference>
<evidence type="ECO:0000313" key="2">
    <source>
        <dbReference type="Proteomes" id="UP000622707"/>
    </source>
</evidence>
<dbReference type="RefSeq" id="WP_201687791.1">
    <property type="nucleotide sequence ID" value="NZ_JAEQND010000003.1"/>
</dbReference>